<reference evidence="1 2" key="1">
    <citation type="submission" date="2018-07" db="EMBL/GenBank/DDBJ databases">
        <title>A high quality draft genome assembly of the barn swallow (H. rustica rustica).</title>
        <authorList>
            <person name="Formenti G."/>
            <person name="Chiara M."/>
            <person name="Poveda L."/>
            <person name="Francoijs K.-J."/>
            <person name="Bonisoli-Alquati A."/>
            <person name="Canova L."/>
            <person name="Gianfranceschi L."/>
            <person name="Horner D.S."/>
            <person name="Saino N."/>
        </authorList>
    </citation>
    <scope>NUCLEOTIDE SEQUENCE [LARGE SCALE GENOMIC DNA]</scope>
    <source>
        <strain evidence="1">Chelidonia</strain>
        <tissue evidence="1">Blood</tissue>
    </source>
</reference>
<dbReference type="EMBL" id="QRBI01000104">
    <property type="protein sequence ID" value="RMC15676.1"/>
    <property type="molecule type" value="Genomic_DNA"/>
</dbReference>
<accession>A0A3M0KRX3</accession>
<evidence type="ECO:0000313" key="1">
    <source>
        <dbReference type="EMBL" id="RMC15676.1"/>
    </source>
</evidence>
<comment type="caution">
    <text evidence="1">The sequence shown here is derived from an EMBL/GenBank/DDBJ whole genome shotgun (WGS) entry which is preliminary data.</text>
</comment>
<proteinExistence type="predicted"/>
<dbReference type="Proteomes" id="UP000269221">
    <property type="component" value="Unassembled WGS sequence"/>
</dbReference>
<name>A0A3M0KRX3_HIRRU</name>
<gene>
    <name evidence="1" type="ORF">DUI87_07878</name>
</gene>
<keyword evidence="2" id="KW-1185">Reference proteome</keyword>
<sequence length="89" mass="10547">MRADYSDLIMNIQKWKSECREWIEVIRTYVHKLFGMMIPQNININLRRNTRKKTRVCVTGNAVSGGDKERLKKTAMTFTILLQEEQQTQ</sequence>
<organism evidence="1 2">
    <name type="scientific">Hirundo rustica rustica</name>
    <dbReference type="NCBI Taxonomy" id="333673"/>
    <lineage>
        <taxon>Eukaryota</taxon>
        <taxon>Metazoa</taxon>
        <taxon>Chordata</taxon>
        <taxon>Craniata</taxon>
        <taxon>Vertebrata</taxon>
        <taxon>Euteleostomi</taxon>
        <taxon>Archelosauria</taxon>
        <taxon>Archosauria</taxon>
        <taxon>Dinosauria</taxon>
        <taxon>Saurischia</taxon>
        <taxon>Theropoda</taxon>
        <taxon>Coelurosauria</taxon>
        <taxon>Aves</taxon>
        <taxon>Neognathae</taxon>
        <taxon>Neoaves</taxon>
        <taxon>Telluraves</taxon>
        <taxon>Australaves</taxon>
        <taxon>Passeriformes</taxon>
        <taxon>Sylvioidea</taxon>
        <taxon>Hirundinidae</taxon>
        <taxon>Hirundo</taxon>
    </lineage>
</organism>
<protein>
    <submittedName>
        <fullName evidence="1">Uncharacterized protein</fullName>
    </submittedName>
</protein>
<dbReference type="AlphaFoldDB" id="A0A3M0KRX3"/>
<evidence type="ECO:0000313" key="2">
    <source>
        <dbReference type="Proteomes" id="UP000269221"/>
    </source>
</evidence>